<reference evidence="13 14" key="1">
    <citation type="submission" date="2019-02" db="EMBL/GenBank/DDBJ databases">
        <title>Prokaryotic population dynamics and viral predation in marine succession experiment using metagenomics: the confinement effect.</title>
        <authorList>
            <person name="Haro-Moreno J.M."/>
            <person name="Rodriguez-Valera F."/>
            <person name="Lopez-Perez M."/>
        </authorList>
    </citation>
    <scope>NUCLEOTIDE SEQUENCE [LARGE SCALE GENOMIC DNA]</scope>
    <source>
        <strain evidence="13">MED-G158</strain>
    </source>
</reference>
<evidence type="ECO:0000313" key="13">
    <source>
        <dbReference type="EMBL" id="RZO76253.1"/>
    </source>
</evidence>
<comment type="cofactor">
    <cofactor evidence="2 9 10">
        <name>pyridoxal 5'-phosphate</name>
        <dbReference type="ChEBI" id="CHEBI:597326"/>
    </cofactor>
</comment>
<dbReference type="SUPFAM" id="SSF51419">
    <property type="entry name" value="PLP-binding barrel"/>
    <property type="match status" value="1"/>
</dbReference>
<evidence type="ECO:0000256" key="9">
    <source>
        <dbReference type="HAMAP-Rule" id="MF_01201"/>
    </source>
</evidence>
<dbReference type="InterPro" id="IPR000821">
    <property type="entry name" value="Ala_racemase"/>
</dbReference>
<evidence type="ECO:0000256" key="4">
    <source>
        <dbReference type="ARBA" id="ARBA00007880"/>
    </source>
</evidence>
<dbReference type="UniPathway" id="UPA00042">
    <property type="reaction ID" value="UER00497"/>
</dbReference>
<dbReference type="AlphaFoldDB" id="A0A520S1A3"/>
<dbReference type="Gene3D" id="3.20.20.10">
    <property type="entry name" value="Alanine racemase"/>
    <property type="match status" value="1"/>
</dbReference>
<dbReference type="SMART" id="SM01005">
    <property type="entry name" value="Ala_racemase_C"/>
    <property type="match status" value="1"/>
</dbReference>
<dbReference type="PROSITE" id="PS00395">
    <property type="entry name" value="ALANINE_RACEMASE"/>
    <property type="match status" value="1"/>
</dbReference>
<dbReference type="Pfam" id="PF01168">
    <property type="entry name" value="Ala_racemase_N"/>
    <property type="match status" value="1"/>
</dbReference>
<dbReference type="GO" id="GO:0030632">
    <property type="term" value="P:D-alanine biosynthetic process"/>
    <property type="evidence" value="ECO:0007669"/>
    <property type="project" value="UniProtKB-UniRule"/>
</dbReference>
<dbReference type="InterPro" id="IPR011079">
    <property type="entry name" value="Ala_racemase_C"/>
</dbReference>
<evidence type="ECO:0000256" key="7">
    <source>
        <dbReference type="ARBA" id="ARBA00023235"/>
    </source>
</evidence>
<evidence type="ECO:0000259" key="12">
    <source>
        <dbReference type="SMART" id="SM01005"/>
    </source>
</evidence>
<dbReference type="NCBIfam" id="TIGR00492">
    <property type="entry name" value="alr"/>
    <property type="match status" value="1"/>
</dbReference>
<dbReference type="GO" id="GO:0005829">
    <property type="term" value="C:cytosol"/>
    <property type="evidence" value="ECO:0007669"/>
    <property type="project" value="TreeGrafter"/>
</dbReference>
<dbReference type="HAMAP" id="MF_01201">
    <property type="entry name" value="Ala_racemase"/>
    <property type="match status" value="1"/>
</dbReference>
<dbReference type="InterPro" id="IPR009006">
    <property type="entry name" value="Ala_racemase/Decarboxylase_C"/>
</dbReference>
<feature type="domain" description="Alanine racemase C-terminal" evidence="12">
    <location>
        <begin position="253"/>
        <end position="381"/>
    </location>
</feature>
<dbReference type="GO" id="GO:0030170">
    <property type="term" value="F:pyridoxal phosphate binding"/>
    <property type="evidence" value="ECO:0007669"/>
    <property type="project" value="UniProtKB-UniRule"/>
</dbReference>
<dbReference type="InterPro" id="IPR001608">
    <property type="entry name" value="Ala_racemase_N"/>
</dbReference>
<dbReference type="Pfam" id="PF00842">
    <property type="entry name" value="Ala_racemase_C"/>
    <property type="match status" value="1"/>
</dbReference>
<name>A0A520S1A3_9GAMM</name>
<dbReference type="PRINTS" id="PR00992">
    <property type="entry name" value="ALARACEMASE"/>
</dbReference>
<feature type="binding site" evidence="9 11">
    <location>
        <position position="326"/>
    </location>
    <ligand>
        <name>substrate</name>
    </ligand>
</feature>
<organism evidence="13 14">
    <name type="scientific">OM182 bacterium</name>
    <dbReference type="NCBI Taxonomy" id="2510334"/>
    <lineage>
        <taxon>Bacteria</taxon>
        <taxon>Pseudomonadati</taxon>
        <taxon>Pseudomonadota</taxon>
        <taxon>Gammaproteobacteria</taxon>
        <taxon>OMG group</taxon>
        <taxon>OM182 clade</taxon>
    </lineage>
</organism>
<gene>
    <name evidence="13" type="primary">alr</name>
    <name evidence="13" type="ORF">EVA69_03200</name>
</gene>
<evidence type="ECO:0000256" key="1">
    <source>
        <dbReference type="ARBA" id="ARBA00000316"/>
    </source>
</evidence>
<dbReference type="PANTHER" id="PTHR30511">
    <property type="entry name" value="ALANINE RACEMASE"/>
    <property type="match status" value="1"/>
</dbReference>
<evidence type="ECO:0000256" key="10">
    <source>
        <dbReference type="PIRSR" id="PIRSR600821-50"/>
    </source>
</evidence>
<dbReference type="EC" id="5.1.1.1" evidence="5 9"/>
<dbReference type="EMBL" id="SHAH01000035">
    <property type="protein sequence ID" value="RZO76253.1"/>
    <property type="molecule type" value="Genomic_DNA"/>
</dbReference>
<evidence type="ECO:0000256" key="11">
    <source>
        <dbReference type="PIRSR" id="PIRSR600821-52"/>
    </source>
</evidence>
<dbReference type="InterPro" id="IPR020622">
    <property type="entry name" value="Ala_racemase_pyridoxalP-BS"/>
</dbReference>
<evidence type="ECO:0000256" key="3">
    <source>
        <dbReference type="ARBA" id="ARBA00004752"/>
    </source>
</evidence>
<feature type="modified residue" description="N6-(pyridoxal phosphate)lysine" evidence="9 10">
    <location>
        <position position="38"/>
    </location>
</feature>
<evidence type="ECO:0000313" key="14">
    <source>
        <dbReference type="Proteomes" id="UP000320404"/>
    </source>
</evidence>
<evidence type="ECO:0000256" key="5">
    <source>
        <dbReference type="ARBA" id="ARBA00013089"/>
    </source>
</evidence>
<dbReference type="Proteomes" id="UP000320404">
    <property type="component" value="Unassembled WGS sequence"/>
</dbReference>
<dbReference type="FunFam" id="3.20.20.10:FF:000002">
    <property type="entry name" value="Alanine racemase"/>
    <property type="match status" value="1"/>
</dbReference>
<evidence type="ECO:0000256" key="6">
    <source>
        <dbReference type="ARBA" id="ARBA00022898"/>
    </source>
</evidence>
<evidence type="ECO:0000256" key="8">
    <source>
        <dbReference type="ARBA" id="ARBA00037912"/>
    </source>
</evidence>
<feature type="binding site" evidence="9 11">
    <location>
        <position position="141"/>
    </location>
    <ligand>
        <name>substrate</name>
    </ligand>
</feature>
<feature type="active site" description="Proton acceptor; specific for D-alanine" evidence="9">
    <location>
        <position position="38"/>
    </location>
</feature>
<keyword evidence="6 9" id="KW-0663">Pyridoxal phosphate</keyword>
<comment type="caution">
    <text evidence="13">The sequence shown here is derived from an EMBL/GenBank/DDBJ whole genome shotgun (WGS) entry which is preliminary data.</text>
</comment>
<keyword evidence="7 9" id="KW-0413">Isomerase</keyword>
<comment type="pathway">
    <text evidence="3">Cell wall biogenesis; peptidoglycan biosynthesis.</text>
</comment>
<evidence type="ECO:0000256" key="2">
    <source>
        <dbReference type="ARBA" id="ARBA00001933"/>
    </source>
</evidence>
<protein>
    <recommendedName>
        <fullName evidence="5 9">Alanine racemase</fullName>
        <ecNumber evidence="5 9">5.1.1.1</ecNumber>
    </recommendedName>
</protein>
<dbReference type="Gene3D" id="2.40.37.10">
    <property type="entry name" value="Lyase, Ornithine Decarboxylase, Chain A, domain 1"/>
    <property type="match status" value="1"/>
</dbReference>
<comment type="catalytic activity">
    <reaction evidence="1 9">
        <text>L-alanine = D-alanine</text>
        <dbReference type="Rhea" id="RHEA:20249"/>
        <dbReference type="ChEBI" id="CHEBI:57416"/>
        <dbReference type="ChEBI" id="CHEBI:57972"/>
        <dbReference type="EC" id="5.1.1.1"/>
    </reaction>
</comment>
<dbReference type="PANTHER" id="PTHR30511:SF4">
    <property type="entry name" value="ALANINE RACEMASE, BIOSYNTHETIC"/>
    <property type="match status" value="1"/>
</dbReference>
<comment type="similarity">
    <text evidence="4 9">Belongs to the alanine racemase family.</text>
</comment>
<comment type="pathway">
    <text evidence="8 9">Amino-acid biosynthesis; D-alanine biosynthesis; D-alanine from L-alanine: step 1/1.</text>
</comment>
<comment type="function">
    <text evidence="9">Catalyzes the interconversion of L-alanine and D-alanine. May also act on other amino acids.</text>
</comment>
<dbReference type="GO" id="GO:0008784">
    <property type="term" value="F:alanine racemase activity"/>
    <property type="evidence" value="ECO:0007669"/>
    <property type="project" value="UniProtKB-UniRule"/>
</dbReference>
<dbReference type="InterPro" id="IPR029066">
    <property type="entry name" value="PLP-binding_barrel"/>
</dbReference>
<dbReference type="SUPFAM" id="SSF50621">
    <property type="entry name" value="Alanine racemase C-terminal domain-like"/>
    <property type="match status" value="1"/>
</dbReference>
<dbReference type="FunFam" id="2.40.37.10:FF:000002">
    <property type="entry name" value="Alanine racemase"/>
    <property type="match status" value="1"/>
</dbReference>
<accession>A0A520S1A3</accession>
<feature type="active site" description="Proton acceptor; specific for L-alanine" evidence="9">
    <location>
        <position position="274"/>
    </location>
</feature>
<sequence length="382" mass="41873">MISISRRAWATIDLSALKKNLAQVRAYSPCSKIYPVIKSNAYGHGMAEAAAALKASNTNISGLAVATVDEAIRLRQIEAELPILLLNGFMNEEELRECLARRIEAVVHADYQLGALEKVLAEEVLGDARKFWIKYNTGMNRLGLGKRQASEFYLRLQKCPNTELVLMSHLACADDPYSKEFASFTQQQLQYLAELRGELVTASKQDVECSMAASAGILQWPDTHLDYVRPGVMLYGSSPMAGKTGEELGLQPVMTLRSRLITIRDLKAGESIGYGATYVCDRDTRMGTVSIGYGDGYPRSAINGTPVLVQTASGSVRTRMIGRVSMDMITIDLTGIDEAQIDDEVTLWGEGLCADEVARAAGTISYELFCKVTPRVQVSYSE</sequence>
<proteinExistence type="inferred from homology"/>